<feature type="coiled-coil region" evidence="1">
    <location>
        <begin position="37"/>
        <end position="64"/>
    </location>
</feature>
<sequence>MPKTMSQKTARESFSTPGIFEGGAWITKNGVAELYVQTAAERQLEEAEKMRERQNNALLKLIMKAKQEAVSGNTYSPDEALAKLRQARK</sequence>
<protein>
    <submittedName>
        <fullName evidence="2">Uncharacterized protein</fullName>
    </submittedName>
</protein>
<dbReference type="EMBL" id="CP009458">
    <property type="protein sequence ID" value="AIR60025.1"/>
    <property type="molecule type" value="Genomic_DNA"/>
</dbReference>
<evidence type="ECO:0000256" key="1">
    <source>
        <dbReference type="SAM" id="Coils"/>
    </source>
</evidence>
<accession>A0AAN0VSU1</accession>
<gene>
    <name evidence="2" type="ORF">LH23_04940</name>
</gene>
<dbReference type="AlphaFoldDB" id="A0AAN0VSU1"/>
<dbReference type="KEGG" id="cem:LH23_04940"/>
<reference evidence="2 3" key="1">
    <citation type="submission" date="2014-09" db="EMBL/GenBank/DDBJ databases">
        <authorList>
            <person name="Chan K.-G."/>
        </authorList>
    </citation>
    <scope>NUCLEOTIDE SEQUENCE [LARGE SCALE GENOMIC DNA]</scope>
    <source>
        <strain evidence="2 3">M006</strain>
    </source>
</reference>
<name>A0AAN0VSU1_9ENTR</name>
<dbReference type="Proteomes" id="UP000029516">
    <property type="component" value="Chromosome"/>
</dbReference>
<dbReference type="RefSeq" id="WP_039289001.1">
    <property type="nucleotide sequence ID" value="NZ_CP009458.1"/>
</dbReference>
<evidence type="ECO:0000313" key="3">
    <source>
        <dbReference type="Proteomes" id="UP000029516"/>
    </source>
</evidence>
<evidence type="ECO:0000313" key="2">
    <source>
        <dbReference type="EMBL" id="AIR60025.1"/>
    </source>
</evidence>
<proteinExistence type="predicted"/>
<keyword evidence="1" id="KW-0175">Coiled coil</keyword>
<organism evidence="2 3">
    <name type="scientific">Cedecea neteri</name>
    <dbReference type="NCBI Taxonomy" id="158822"/>
    <lineage>
        <taxon>Bacteria</taxon>
        <taxon>Pseudomonadati</taxon>
        <taxon>Pseudomonadota</taxon>
        <taxon>Gammaproteobacteria</taxon>
        <taxon>Enterobacterales</taxon>
        <taxon>Enterobacteriaceae</taxon>
        <taxon>Cedecea</taxon>
    </lineage>
</organism>